<keyword evidence="2" id="KW-1185">Reference proteome</keyword>
<name>A0ABU1HZ18_9MICO</name>
<accession>A0ABU1HZ18</accession>
<protein>
    <submittedName>
        <fullName evidence="1">GNAT superfamily N-acetyltransferase</fullName>
    </submittedName>
</protein>
<evidence type="ECO:0000313" key="2">
    <source>
        <dbReference type="Proteomes" id="UP001260188"/>
    </source>
</evidence>
<evidence type="ECO:0000313" key="1">
    <source>
        <dbReference type="EMBL" id="MDR6166888.1"/>
    </source>
</evidence>
<dbReference type="RefSeq" id="WP_309665302.1">
    <property type="nucleotide sequence ID" value="NZ_JAVIZA010000001.1"/>
</dbReference>
<organism evidence="1 2">
    <name type="scientific">Microbacterium paludicola</name>
    <dbReference type="NCBI Taxonomy" id="300019"/>
    <lineage>
        <taxon>Bacteria</taxon>
        <taxon>Bacillati</taxon>
        <taxon>Actinomycetota</taxon>
        <taxon>Actinomycetes</taxon>
        <taxon>Micrococcales</taxon>
        <taxon>Microbacteriaceae</taxon>
        <taxon>Microbacterium</taxon>
    </lineage>
</organism>
<comment type="caution">
    <text evidence="1">The sequence shown here is derived from an EMBL/GenBank/DDBJ whole genome shotgun (WGS) entry which is preliminary data.</text>
</comment>
<proteinExistence type="predicted"/>
<dbReference type="EMBL" id="JAVIZA010000001">
    <property type="protein sequence ID" value="MDR6166888.1"/>
    <property type="molecule type" value="Genomic_DNA"/>
</dbReference>
<gene>
    <name evidence="1" type="ORF">QE367_001092</name>
</gene>
<reference evidence="1 2" key="1">
    <citation type="submission" date="2023-08" db="EMBL/GenBank/DDBJ databases">
        <title>Functional and genomic diversity of the sorghum phyllosphere microbiome.</title>
        <authorList>
            <person name="Shade A."/>
        </authorList>
    </citation>
    <scope>NUCLEOTIDE SEQUENCE [LARGE SCALE GENOMIC DNA]</scope>
    <source>
        <strain evidence="1 2">SORGH_AS_0919</strain>
    </source>
</reference>
<dbReference type="Proteomes" id="UP001260188">
    <property type="component" value="Unassembled WGS sequence"/>
</dbReference>
<sequence>MATVTAWAAELRRLDADAWVDYLVEHSGLPGPRANTTLVAAAAEVADAGGVDELVRDGGEFPMMCAAAAVARRAAPGRDARARLFAADDRWRVREGVALGLQLLGDADPETLATTVRMWADDDSPLVVRAAVAAICEPHLLRSPEMAAIAVEVCARATERLVARPQARRHDSAARTLRQTLGYAWSVAVAADPGPGLLAFEALDTADPDIAWIVRENASKKRLARLL</sequence>